<dbReference type="AlphaFoldDB" id="A0A6M0IG25"/>
<dbReference type="EMBL" id="JAAGNZ010000001">
    <property type="protein sequence ID" value="NEU66772.1"/>
    <property type="molecule type" value="Genomic_DNA"/>
</dbReference>
<proteinExistence type="predicted"/>
<gene>
    <name evidence="1" type="ORF">GK091_07750</name>
</gene>
<dbReference type="PROSITE" id="PS51257">
    <property type="entry name" value="PROKAR_LIPOPROTEIN"/>
    <property type="match status" value="1"/>
</dbReference>
<sequence length="439" mass="48343">MRTFWYAGLLMLTGIVLFACQSGDLNVGQSVINPQELLVQSIDSVTIQTSTVLRTDSFPTSTDQNILVGQWTDARTGRLQAKAFSSIDYVSNSFPTQTTLRVDSLVLELGYGYAYGDTTSAFNLSVYRLNRVLPSGIVFYNTSNAAYETTPFLQQTITPRPISGTRPVRLRLPAAMAQEFYAKLVSGEINNSTTLDEYMPGFAFVSQSTSTNVFLGFAIGSTSGLRLYYHDTDINQTASSLLFPLSSLHFTQLKNDRSGTVLSTLKTRTDAVNSTQTDNTTAISWGAGLQTRIEFPFLGNFYRPDQFADFNSALLVVGPVRQSLFDNTAPPSSLALYEVNNNNDIIASVPGTSTGGSAAIAGYTLNRNSLITDDTYTFDLTYYIGQIIKRKIPNRPLILTLYPSGSPTTLRELVQRVTLGNQQRQNDRIKLQLYMTSSL</sequence>
<evidence type="ECO:0000313" key="2">
    <source>
        <dbReference type="Proteomes" id="UP000477386"/>
    </source>
</evidence>
<comment type="caution">
    <text evidence="1">The sequence shown here is derived from an EMBL/GenBank/DDBJ whole genome shotgun (WGS) entry which is preliminary data.</text>
</comment>
<dbReference type="Pfam" id="PF14092">
    <property type="entry name" value="DUF4270"/>
    <property type="match status" value="1"/>
</dbReference>
<dbReference type="Proteomes" id="UP000477386">
    <property type="component" value="Unassembled WGS sequence"/>
</dbReference>
<evidence type="ECO:0000313" key="1">
    <source>
        <dbReference type="EMBL" id="NEU66772.1"/>
    </source>
</evidence>
<dbReference type="InterPro" id="IPR025366">
    <property type="entry name" value="DUF4270"/>
</dbReference>
<organism evidence="1 2">
    <name type="scientific">Spirosoma agri</name>
    <dbReference type="NCBI Taxonomy" id="1987381"/>
    <lineage>
        <taxon>Bacteria</taxon>
        <taxon>Pseudomonadati</taxon>
        <taxon>Bacteroidota</taxon>
        <taxon>Cytophagia</taxon>
        <taxon>Cytophagales</taxon>
        <taxon>Cytophagaceae</taxon>
        <taxon>Spirosoma</taxon>
    </lineage>
</organism>
<protein>
    <submittedName>
        <fullName evidence="1">DUF4270 domain-containing protein</fullName>
    </submittedName>
</protein>
<name>A0A6M0IG25_9BACT</name>
<reference evidence="1 2" key="1">
    <citation type="submission" date="2020-02" db="EMBL/GenBank/DDBJ databases">
        <title>Draft genome sequence of two Spirosoma agri KCTC 52727 and Spirosoma terrae KCTC 52035.</title>
        <authorList>
            <person name="Rojas J."/>
            <person name="Ambika Manirajan B."/>
            <person name="Ratering S."/>
            <person name="Suarez C."/>
            <person name="Schnell S."/>
        </authorList>
    </citation>
    <scope>NUCLEOTIDE SEQUENCE [LARGE SCALE GENOMIC DNA]</scope>
    <source>
        <strain evidence="1 2">KCTC 52727</strain>
    </source>
</reference>
<keyword evidence="2" id="KW-1185">Reference proteome</keyword>
<accession>A0A6M0IG25</accession>